<keyword evidence="1" id="KW-0812">Transmembrane</keyword>
<dbReference type="EMBL" id="CP134879">
    <property type="protein sequence ID" value="WNM24299.1"/>
    <property type="molecule type" value="Genomic_DNA"/>
</dbReference>
<evidence type="ECO:0000313" key="2">
    <source>
        <dbReference type="EMBL" id="WNM24299.1"/>
    </source>
</evidence>
<evidence type="ECO:0000313" key="3">
    <source>
        <dbReference type="Proteomes" id="UP001304125"/>
    </source>
</evidence>
<sequence length="200" mass="20748">MEGLRRPVGRQSANVYWRRRLVVVLGVILLVVVAWFLIFSPSGDGTDLPAAESSQSPEATTSAAADASRACGVDDVTITVAAHDSSYAAGTLPVFDATITHTGSSACLLTTGGADSELLIMSGSDRIYSSADCPANSTITERDLLLSEGASESFQVTWDRQRSAEGSCDPVNATPGAGTYKATLTLQGISAEPATFALAE</sequence>
<dbReference type="RefSeq" id="WP_313497882.1">
    <property type="nucleotide sequence ID" value="NZ_CP134879.1"/>
</dbReference>
<name>A0AA96JD49_9MICO</name>
<feature type="transmembrane region" description="Helical" evidence="1">
    <location>
        <begin position="21"/>
        <end position="39"/>
    </location>
</feature>
<accession>A0AA96JD49</accession>
<organism evidence="2 3">
    <name type="scientific">Demequina capsici</name>
    <dbReference type="NCBI Taxonomy" id="3075620"/>
    <lineage>
        <taxon>Bacteria</taxon>
        <taxon>Bacillati</taxon>
        <taxon>Actinomycetota</taxon>
        <taxon>Actinomycetes</taxon>
        <taxon>Micrococcales</taxon>
        <taxon>Demequinaceae</taxon>
        <taxon>Demequina</taxon>
    </lineage>
</organism>
<proteinExistence type="predicted"/>
<reference evidence="2 3" key="1">
    <citation type="submission" date="2023-09" db="EMBL/GenBank/DDBJ databases">
        <title>Demequina sp. a novel bacteria isolated from Capsicum annuum.</title>
        <authorList>
            <person name="Humaira Z."/>
            <person name="Lee J."/>
            <person name="Cho D."/>
        </authorList>
    </citation>
    <scope>NUCLEOTIDE SEQUENCE [LARGE SCALE GENOMIC DNA]</scope>
    <source>
        <strain evidence="2 3">OYTSA14</strain>
    </source>
</reference>
<protein>
    <submittedName>
        <fullName evidence="2">Uncharacterized protein</fullName>
    </submittedName>
</protein>
<dbReference type="Proteomes" id="UP001304125">
    <property type="component" value="Chromosome"/>
</dbReference>
<dbReference type="AlphaFoldDB" id="A0AA96JD49"/>
<gene>
    <name evidence="2" type="ORF">RN606_13190</name>
</gene>
<evidence type="ECO:0000256" key="1">
    <source>
        <dbReference type="SAM" id="Phobius"/>
    </source>
</evidence>
<keyword evidence="1" id="KW-0472">Membrane</keyword>
<keyword evidence="1" id="KW-1133">Transmembrane helix</keyword>
<keyword evidence="3" id="KW-1185">Reference proteome</keyword>